<keyword evidence="7" id="KW-0106">Calcium</keyword>
<keyword evidence="10" id="KW-0732">Signal</keyword>
<sequence length="1077" mass="124557">MKKLFSTLTCCLICSTAFMQVKPEWQDESIPFIGKEYPRTAFMTYSEADKARSNDFNTSFDYQSLNGKWKFNWVPSYKKRPVDFYKTDFDDSAWGEIDIPANWELNGYGDALYTNHPYEFCPRNPQPPLLPEENPVGSYRKYIEIPEQWNGKEIFLHIGAVKSGCYLYVNGTKVGYSEDSKDAVEYNITRYLKPGLNLIALEVYRWSTGSYLECQDFWRISGIERDVYLFAQSPVHLRDFSIRQDLDSTYKNGLFELDLFMANANPRQPGQVTVSYQLENTSGTRVAEGRQTIKIDSATTVHFEAKIPQVIPWTAETPNLYQLFIRIEQPGKNTEVIPFRVGFRKLEIRGNQFLVNGRAILIKGVNYHEHNEHTGHVLSEADMRKDFEIMKRHNINAIRCCHYPQQRRFYELCDEYGFYVCNEANIESHGMGYDLRKGKTLGNNPNWLNAHMDRTMNMYETGKNYPCITFWSLGNEAGNGYNFYMTYNWLKSKDTTRPVQYERALLEWNTDIYCPQYPGASTLEKWGNSPTDRPYIMSEYAHAMGNSTGNFMDLWEAIYRYPNLQGGFIWDWIDQGILVQDEEGTPFWAYGGDFGENSPSDGNFLCNGVVGPDREPHPGLTEIKKAYQYVWFQPVDLRKGIIRVENRYDFTNLNQYTIEYTIQANTETVQSGTLSTQHLAPGANKQLAIPLRNVKNKPGTEYFLNLYVKSKQASLSVPAGYIVASEQFRLPDYTPAPVFRYPFPEKALNIEENGPDIHISGSNIDFVFNKQKGYVTSYRANGVQYIAEDFGFQPNFWRGPTDNDYGNGMPSRLQSWKQSSKNFKIAGIKTSNATTNTNLTITYRLQETNSRYHISYTLYPSGMIRVTCHLETRPDAPELPRIGVRFRAPANVNQLEYFGRGPEENYCDRNNGTLVGHYKSTAEQQYVPYVRPQENGHKTETRWLALTDKNGKGLLFIADSNFMEFNVSRNPIEDFDSEGSNRPYQWQNFTKDESHDPLVAKNRKPKQTHINDIHPRNFVEVCLDHRMMGVAGDNAWGSQPYPQYKLPTNKDYHWSFTILPIKNNMEINSYLNYQYLP</sequence>
<dbReference type="EMBL" id="CP032819">
    <property type="protein sequence ID" value="AZS30363.1"/>
    <property type="molecule type" value="Genomic_DNA"/>
</dbReference>
<dbReference type="FunFam" id="3.20.20.80:FF:000121">
    <property type="entry name" value="Beta-galactosidase"/>
    <property type="match status" value="1"/>
</dbReference>
<dbReference type="GO" id="GO:0005990">
    <property type="term" value="P:lactose catabolic process"/>
    <property type="evidence" value="ECO:0007669"/>
    <property type="project" value="TreeGrafter"/>
</dbReference>
<gene>
    <name evidence="12" type="ORF">D8S85_12935</name>
</gene>
<comment type="catalytic activity">
    <reaction evidence="1">
        <text>Hydrolysis of terminal non-reducing beta-D-galactose residues in beta-D-galactosides.</text>
        <dbReference type="EC" id="3.2.1.23"/>
    </reaction>
</comment>
<keyword evidence="6" id="KW-0378">Hydrolase</keyword>
<proteinExistence type="inferred from homology"/>
<dbReference type="Gene3D" id="3.20.20.80">
    <property type="entry name" value="Glycosidases"/>
    <property type="match status" value="1"/>
</dbReference>
<dbReference type="InterPro" id="IPR006103">
    <property type="entry name" value="Glyco_hydro_2_cat"/>
</dbReference>
<dbReference type="Gene3D" id="2.60.120.260">
    <property type="entry name" value="Galactose-binding domain-like"/>
    <property type="match status" value="1"/>
</dbReference>
<feature type="signal peptide" evidence="10">
    <location>
        <begin position="1"/>
        <end position="19"/>
    </location>
</feature>
<dbReference type="GO" id="GO:0004565">
    <property type="term" value="F:beta-galactosidase activity"/>
    <property type="evidence" value="ECO:0007669"/>
    <property type="project" value="UniProtKB-EC"/>
</dbReference>
<evidence type="ECO:0000256" key="2">
    <source>
        <dbReference type="ARBA" id="ARBA00001913"/>
    </source>
</evidence>
<dbReference type="Pfam" id="PF02929">
    <property type="entry name" value="Bgal_small_N"/>
    <property type="match status" value="1"/>
</dbReference>
<dbReference type="InterPro" id="IPR011013">
    <property type="entry name" value="Gal_mutarotase_sf_dom"/>
</dbReference>
<reference evidence="12 13" key="1">
    <citation type="submission" date="2018-10" db="EMBL/GenBank/DDBJ databases">
        <title>Butyricimonas faecalis sp. nov., isolated from human faeces and emended description of the genus Butyricimonas.</title>
        <authorList>
            <person name="Le Roy T."/>
            <person name="Van der Smissen P."/>
            <person name="Paquot A."/>
            <person name="Delzenne N."/>
            <person name="Muccioli G."/>
            <person name="Collet J.-F."/>
            <person name="Cani P.D."/>
        </authorList>
    </citation>
    <scope>NUCLEOTIDE SEQUENCE [LARGE SCALE GENOMIC DNA]</scope>
    <source>
        <strain evidence="12 13">H184</strain>
    </source>
</reference>
<evidence type="ECO:0000313" key="12">
    <source>
        <dbReference type="EMBL" id="AZS30363.1"/>
    </source>
</evidence>
<dbReference type="Pfam" id="PF02836">
    <property type="entry name" value="Glyco_hydro_2_C"/>
    <property type="match status" value="1"/>
</dbReference>
<evidence type="ECO:0000256" key="6">
    <source>
        <dbReference type="ARBA" id="ARBA00022801"/>
    </source>
</evidence>
<evidence type="ECO:0000313" key="13">
    <source>
        <dbReference type="Proteomes" id="UP000270673"/>
    </source>
</evidence>
<dbReference type="AlphaFoldDB" id="A0A3Q9IT95"/>
<dbReference type="InterPro" id="IPR032312">
    <property type="entry name" value="LacZ_4"/>
</dbReference>
<evidence type="ECO:0000256" key="5">
    <source>
        <dbReference type="ARBA" id="ARBA00012756"/>
    </source>
</evidence>
<dbReference type="InterPro" id="IPR004199">
    <property type="entry name" value="B-gal_small/dom_5"/>
</dbReference>
<dbReference type="InterPro" id="IPR017853">
    <property type="entry name" value="GH"/>
</dbReference>
<dbReference type="PRINTS" id="PR00132">
    <property type="entry name" value="GLHYDRLASE2"/>
</dbReference>
<evidence type="ECO:0000256" key="10">
    <source>
        <dbReference type="SAM" id="SignalP"/>
    </source>
</evidence>
<evidence type="ECO:0000256" key="8">
    <source>
        <dbReference type="ARBA" id="ARBA00023295"/>
    </source>
</evidence>
<dbReference type="InterPro" id="IPR006102">
    <property type="entry name" value="Ig-like_GH2"/>
</dbReference>
<feature type="domain" description="Beta galactosidase small chain/" evidence="11">
    <location>
        <begin position="758"/>
        <end position="1059"/>
    </location>
</feature>
<dbReference type="SUPFAM" id="SSF49303">
    <property type="entry name" value="beta-Galactosidase/glucuronidase domain"/>
    <property type="match status" value="2"/>
</dbReference>
<accession>A0A3Q9IT95</accession>
<dbReference type="InterPro" id="IPR006104">
    <property type="entry name" value="Glyco_hydro_2_N"/>
</dbReference>
<dbReference type="InterPro" id="IPR008979">
    <property type="entry name" value="Galactose-bd-like_sf"/>
</dbReference>
<keyword evidence="8" id="KW-0326">Glycosidase</keyword>
<dbReference type="GO" id="GO:0009341">
    <property type="term" value="C:beta-galactosidase complex"/>
    <property type="evidence" value="ECO:0007669"/>
    <property type="project" value="InterPro"/>
</dbReference>
<dbReference type="Gene3D" id="2.70.98.10">
    <property type="match status" value="1"/>
</dbReference>
<dbReference type="SUPFAM" id="SSF74650">
    <property type="entry name" value="Galactose mutarotase-like"/>
    <property type="match status" value="1"/>
</dbReference>
<dbReference type="GO" id="GO:0030246">
    <property type="term" value="F:carbohydrate binding"/>
    <property type="evidence" value="ECO:0007669"/>
    <property type="project" value="InterPro"/>
</dbReference>
<dbReference type="RefSeq" id="WP_106481018.1">
    <property type="nucleotide sequence ID" value="NZ_CP032819.1"/>
</dbReference>
<dbReference type="SMART" id="SM01038">
    <property type="entry name" value="Bgal_small_N"/>
    <property type="match status" value="1"/>
</dbReference>
<evidence type="ECO:0000256" key="4">
    <source>
        <dbReference type="ARBA" id="ARBA00011245"/>
    </source>
</evidence>
<comment type="subunit">
    <text evidence="4">Monomer.</text>
</comment>
<dbReference type="InterPro" id="IPR013783">
    <property type="entry name" value="Ig-like_fold"/>
</dbReference>
<organism evidence="12 13">
    <name type="scientific">Butyricimonas faecalis</name>
    <dbReference type="NCBI Taxonomy" id="2093856"/>
    <lineage>
        <taxon>Bacteria</taxon>
        <taxon>Pseudomonadati</taxon>
        <taxon>Bacteroidota</taxon>
        <taxon>Bacteroidia</taxon>
        <taxon>Bacteroidales</taxon>
        <taxon>Odoribacteraceae</taxon>
        <taxon>Butyricimonas</taxon>
    </lineage>
</organism>
<protein>
    <recommendedName>
        <fullName evidence="5">beta-galactosidase</fullName>
        <ecNumber evidence="5">3.2.1.23</ecNumber>
    </recommendedName>
    <alternativeName>
        <fullName evidence="9">Lactase</fullName>
    </alternativeName>
</protein>
<dbReference type="Pfam" id="PF02837">
    <property type="entry name" value="Glyco_hydro_2_N"/>
    <property type="match status" value="1"/>
</dbReference>
<evidence type="ECO:0000259" key="11">
    <source>
        <dbReference type="SMART" id="SM01038"/>
    </source>
</evidence>
<comment type="cofactor">
    <cofactor evidence="2">
        <name>Ca(2+)</name>
        <dbReference type="ChEBI" id="CHEBI:29108"/>
    </cofactor>
</comment>
<evidence type="ECO:0000256" key="3">
    <source>
        <dbReference type="ARBA" id="ARBA00007401"/>
    </source>
</evidence>
<name>A0A3Q9IT95_9BACT</name>
<evidence type="ECO:0000256" key="9">
    <source>
        <dbReference type="ARBA" id="ARBA00032230"/>
    </source>
</evidence>
<dbReference type="InterPro" id="IPR014718">
    <property type="entry name" value="GH-type_carb-bd"/>
</dbReference>
<dbReference type="SUPFAM" id="SSF51445">
    <property type="entry name" value="(Trans)glycosidases"/>
    <property type="match status" value="1"/>
</dbReference>
<dbReference type="KEGG" id="buy:D8S85_12935"/>
<comment type="similarity">
    <text evidence="3">Belongs to the glycosyl hydrolase 2 family.</text>
</comment>
<dbReference type="Gene3D" id="2.60.40.10">
    <property type="entry name" value="Immunoglobulins"/>
    <property type="match status" value="2"/>
</dbReference>
<feature type="chain" id="PRO_5018732727" description="beta-galactosidase" evidence="10">
    <location>
        <begin position="20"/>
        <end position="1077"/>
    </location>
</feature>
<dbReference type="Proteomes" id="UP000270673">
    <property type="component" value="Chromosome"/>
</dbReference>
<dbReference type="PANTHER" id="PTHR46323">
    <property type="entry name" value="BETA-GALACTOSIDASE"/>
    <property type="match status" value="1"/>
</dbReference>
<dbReference type="InterPro" id="IPR050347">
    <property type="entry name" value="Bact_Beta-galactosidase"/>
</dbReference>
<dbReference type="InterPro" id="IPR036156">
    <property type="entry name" value="Beta-gal/glucu_dom_sf"/>
</dbReference>
<dbReference type="OrthoDB" id="9801077at2"/>
<dbReference type="Pfam" id="PF00703">
    <property type="entry name" value="Glyco_hydro_2"/>
    <property type="match status" value="1"/>
</dbReference>
<dbReference type="InterPro" id="IPR006101">
    <property type="entry name" value="Glyco_hydro_2"/>
</dbReference>
<dbReference type="PANTHER" id="PTHR46323:SF2">
    <property type="entry name" value="BETA-GALACTOSIDASE"/>
    <property type="match status" value="1"/>
</dbReference>
<dbReference type="SUPFAM" id="SSF49785">
    <property type="entry name" value="Galactose-binding domain-like"/>
    <property type="match status" value="1"/>
</dbReference>
<evidence type="ECO:0000256" key="7">
    <source>
        <dbReference type="ARBA" id="ARBA00022837"/>
    </source>
</evidence>
<dbReference type="Pfam" id="PF16353">
    <property type="entry name" value="LacZ_4"/>
    <property type="match status" value="1"/>
</dbReference>
<evidence type="ECO:0000256" key="1">
    <source>
        <dbReference type="ARBA" id="ARBA00001412"/>
    </source>
</evidence>
<keyword evidence="13" id="KW-1185">Reference proteome</keyword>
<dbReference type="EC" id="3.2.1.23" evidence="5"/>